<keyword evidence="2" id="KW-0732">Signal</keyword>
<evidence type="ECO:0000313" key="4">
    <source>
        <dbReference type="Proteomes" id="UP000521943"/>
    </source>
</evidence>
<organism evidence="3 4">
    <name type="scientific">Ephemerocybe angulata</name>
    <dbReference type="NCBI Taxonomy" id="980116"/>
    <lineage>
        <taxon>Eukaryota</taxon>
        <taxon>Fungi</taxon>
        <taxon>Dikarya</taxon>
        <taxon>Basidiomycota</taxon>
        <taxon>Agaricomycotina</taxon>
        <taxon>Agaricomycetes</taxon>
        <taxon>Agaricomycetidae</taxon>
        <taxon>Agaricales</taxon>
        <taxon>Agaricineae</taxon>
        <taxon>Psathyrellaceae</taxon>
        <taxon>Ephemerocybe</taxon>
    </lineage>
</organism>
<keyword evidence="3" id="KW-0378">Hydrolase</keyword>
<feature type="signal peptide" evidence="2">
    <location>
        <begin position="1"/>
        <end position="21"/>
    </location>
</feature>
<dbReference type="EMBL" id="JACGCI010000006">
    <property type="protein sequence ID" value="KAF6762999.1"/>
    <property type="molecule type" value="Genomic_DNA"/>
</dbReference>
<dbReference type="InterPro" id="IPR013320">
    <property type="entry name" value="ConA-like_dom_sf"/>
</dbReference>
<dbReference type="InterPro" id="IPR050546">
    <property type="entry name" value="Glycosyl_Hydrlase_16"/>
</dbReference>
<keyword evidence="4" id="KW-1185">Reference proteome</keyword>
<dbReference type="SUPFAM" id="SSF49899">
    <property type="entry name" value="Concanavalin A-like lectins/glucanases"/>
    <property type="match status" value="1"/>
</dbReference>
<keyword evidence="1" id="KW-0472">Membrane</keyword>
<dbReference type="CDD" id="cd02181">
    <property type="entry name" value="GH16_fungal_Lam16A_glucanase"/>
    <property type="match status" value="1"/>
</dbReference>
<evidence type="ECO:0000256" key="2">
    <source>
        <dbReference type="SAM" id="SignalP"/>
    </source>
</evidence>
<evidence type="ECO:0000313" key="3">
    <source>
        <dbReference type="EMBL" id="KAF6762999.1"/>
    </source>
</evidence>
<protein>
    <submittedName>
        <fullName evidence="3">Glycoside hydrolase family 16 protein</fullName>
    </submittedName>
</protein>
<proteinExistence type="predicted"/>
<evidence type="ECO:0000256" key="1">
    <source>
        <dbReference type="SAM" id="Phobius"/>
    </source>
</evidence>
<gene>
    <name evidence="3" type="ORF">DFP72DRAFT_519650</name>
</gene>
<feature type="transmembrane region" description="Helical" evidence="1">
    <location>
        <begin position="349"/>
        <end position="369"/>
    </location>
</feature>
<reference evidence="3 4" key="1">
    <citation type="submission" date="2020-07" db="EMBL/GenBank/DDBJ databases">
        <title>Comparative genomics of pyrophilous fungi reveals a link between fire events and developmental genes.</title>
        <authorList>
            <consortium name="DOE Joint Genome Institute"/>
            <person name="Steindorff A.S."/>
            <person name="Carver A."/>
            <person name="Calhoun S."/>
            <person name="Stillman K."/>
            <person name="Liu H."/>
            <person name="Lipzen A."/>
            <person name="Pangilinan J."/>
            <person name="Labutti K."/>
            <person name="Bruns T.D."/>
            <person name="Grigoriev I.V."/>
        </authorList>
    </citation>
    <scope>NUCLEOTIDE SEQUENCE [LARGE SCALE GENOMIC DNA]</scope>
    <source>
        <strain evidence="3 4">CBS 144469</strain>
    </source>
</reference>
<dbReference type="GO" id="GO:0016787">
    <property type="term" value="F:hydrolase activity"/>
    <property type="evidence" value="ECO:0007669"/>
    <property type="project" value="UniProtKB-KW"/>
</dbReference>
<dbReference type="OrthoDB" id="192832at2759"/>
<dbReference type="PANTHER" id="PTHR10963:SF24">
    <property type="entry name" value="GLYCOSIDASE C21B10.07-RELATED"/>
    <property type="match status" value="1"/>
</dbReference>
<dbReference type="Proteomes" id="UP000521943">
    <property type="component" value="Unassembled WGS sequence"/>
</dbReference>
<keyword evidence="1" id="KW-0812">Transmembrane</keyword>
<dbReference type="Pfam" id="PF26113">
    <property type="entry name" value="GH16_XgeA"/>
    <property type="match status" value="1"/>
</dbReference>
<dbReference type="FunFam" id="2.60.120.200:FF:000179">
    <property type="entry name" value="Unplaced genomic scaffold supercont1.19, whole genome shotgun sequence"/>
    <property type="match status" value="1"/>
</dbReference>
<accession>A0A8H6IDC7</accession>
<sequence length="372" mass="39555">MRLQLANVFPALLLVPVTVKAATYNVVKEYSGSTFFDSWDFYDHYDDKMNGDVNFVSQAAGLSDKLAYVDPNTSRAIIKVDNTTQVPYNEKRNSVRITSKDSYGIGSVWVADMYHAPYGCSVWPAWWSYAANATWPAGGEIDVFEGVNAMPSSQMGLHTTAGCKQTNPTQLSTLVNTTDCAGDNNSGCMLTNTNAASYGAKFADAQGGAFITEFAESGISIWFFPRSEIPKSVSASATSIDTSTLGTPMGNWPSSGCDISKFFEPQNLVFTVTLCGDFAGPPNTFTQTCTGVCYTDYVIKDPSVYNNAYFDISYVKVFSSSAPASSGTTTSGGSASNTQSGQVKPTNGAGVLGASLLGLPLILCVIMALSAL</sequence>
<keyword evidence="1" id="KW-1133">Transmembrane helix</keyword>
<dbReference type="PANTHER" id="PTHR10963">
    <property type="entry name" value="GLYCOSYL HYDROLASE-RELATED"/>
    <property type="match status" value="1"/>
</dbReference>
<comment type="caution">
    <text evidence="3">The sequence shown here is derived from an EMBL/GenBank/DDBJ whole genome shotgun (WGS) entry which is preliminary data.</text>
</comment>
<dbReference type="Gene3D" id="2.60.120.200">
    <property type="match status" value="1"/>
</dbReference>
<dbReference type="GO" id="GO:0009251">
    <property type="term" value="P:glucan catabolic process"/>
    <property type="evidence" value="ECO:0007669"/>
    <property type="project" value="TreeGrafter"/>
</dbReference>
<name>A0A8H6IDC7_9AGAR</name>
<dbReference type="AlphaFoldDB" id="A0A8H6IDC7"/>
<feature type="chain" id="PRO_5034558517" evidence="2">
    <location>
        <begin position="22"/>
        <end position="372"/>
    </location>
</feature>